<dbReference type="Proteomes" id="UP000247980">
    <property type="component" value="Unassembled WGS sequence"/>
</dbReference>
<gene>
    <name evidence="3" type="ORF">CVS30_09605</name>
</gene>
<keyword evidence="4" id="KW-1185">Reference proteome</keyword>
<dbReference type="RefSeq" id="WP_110485115.1">
    <property type="nucleotide sequence ID" value="NZ_QJVC01000007.1"/>
</dbReference>
<feature type="region of interest" description="Disordered" evidence="1">
    <location>
        <begin position="37"/>
        <end position="58"/>
    </location>
</feature>
<accession>A0A2V5IPS8</accession>
<comment type="caution">
    <text evidence="3">The sequence shown here is derived from an EMBL/GenBank/DDBJ whole genome shotgun (WGS) entry which is preliminary data.</text>
</comment>
<reference evidence="3 4" key="1">
    <citation type="submission" date="2018-05" db="EMBL/GenBank/DDBJ databases">
        <title>Genetic diversity of glacier-inhabiting Cryobacterium bacteria in China and description of Cryobacterium mengkeensis sp. nov. and Arthrobacter glacialis sp. nov.</title>
        <authorList>
            <person name="Liu Q."/>
            <person name="Xin Y.-H."/>
        </authorList>
    </citation>
    <scope>NUCLEOTIDE SEQUENCE [LARGE SCALE GENOMIC DNA]</scope>
    <source>
        <strain evidence="3 4">B7</strain>
    </source>
</reference>
<evidence type="ECO:0000313" key="4">
    <source>
        <dbReference type="Proteomes" id="UP000247980"/>
    </source>
</evidence>
<dbReference type="AlphaFoldDB" id="A0A2V5IPS8"/>
<keyword evidence="2" id="KW-0732">Signal</keyword>
<dbReference type="EMBL" id="QJVC01000007">
    <property type="protein sequence ID" value="PYI38575.1"/>
    <property type="molecule type" value="Genomic_DNA"/>
</dbReference>
<name>A0A2V5IPS8_9MICC</name>
<proteinExistence type="predicted"/>
<evidence type="ECO:0000256" key="1">
    <source>
        <dbReference type="SAM" id="MobiDB-lite"/>
    </source>
</evidence>
<sequence>MTLVSPLTGRTLPLMRRRLAVAMATAAVIFLTACSGASTGDSSATSSATVATTPSPTASATADAVSTAAASAETAVKELVAGFPTTVMPLMKGAQIQASSLQHGQPVSLASLTATVTAPSADVVSNYTKVFTDQGFKAQPGDSVDGVPLKTFVRAEGQEIVTVSVVQTGATATFTLGATLLPASFK</sequence>
<evidence type="ECO:0000313" key="3">
    <source>
        <dbReference type="EMBL" id="PYI38575.1"/>
    </source>
</evidence>
<feature type="chain" id="PRO_5038764647" evidence="2">
    <location>
        <begin position="38"/>
        <end position="186"/>
    </location>
</feature>
<dbReference type="OrthoDB" id="4950810at2"/>
<protein>
    <submittedName>
        <fullName evidence="3">Uncharacterized protein</fullName>
    </submittedName>
</protein>
<feature type="signal peptide" evidence="2">
    <location>
        <begin position="1"/>
        <end position="37"/>
    </location>
</feature>
<evidence type="ECO:0000256" key="2">
    <source>
        <dbReference type="SAM" id="SignalP"/>
    </source>
</evidence>
<organism evidence="3 4">
    <name type="scientific">Arthrobacter psychrolactophilus</name>
    <dbReference type="NCBI Taxonomy" id="92442"/>
    <lineage>
        <taxon>Bacteria</taxon>
        <taxon>Bacillati</taxon>
        <taxon>Actinomycetota</taxon>
        <taxon>Actinomycetes</taxon>
        <taxon>Micrococcales</taxon>
        <taxon>Micrococcaceae</taxon>
        <taxon>Arthrobacter</taxon>
    </lineage>
</organism>